<dbReference type="VEuPathDB" id="MicrosporidiaDB:EDEG_00014"/>
<evidence type="ECO:0000313" key="3">
    <source>
        <dbReference type="Proteomes" id="UP000003163"/>
    </source>
</evidence>
<evidence type="ECO:0000256" key="1">
    <source>
        <dbReference type="SAM" id="Phobius"/>
    </source>
</evidence>
<keyword evidence="1" id="KW-0472">Membrane</keyword>
<evidence type="ECO:0000313" key="2">
    <source>
        <dbReference type="EMBL" id="EJW02125.1"/>
    </source>
</evidence>
<reference evidence="3" key="2">
    <citation type="submission" date="2015-07" db="EMBL/GenBank/DDBJ databases">
        <title>Contrasting host-pathogen interactions and genome evolution in two generalist and specialist microsporidian pathogens of mosquitoes.</title>
        <authorList>
            <consortium name="The Broad Institute Genomics Platform"/>
            <consortium name="The Broad Institute Genome Sequencing Center for Infectious Disease"/>
            <person name="Cuomo C.A."/>
            <person name="Sanscrainte N.D."/>
            <person name="Goldberg J.M."/>
            <person name="Heiman D."/>
            <person name="Young S."/>
            <person name="Zeng Q."/>
            <person name="Becnel J.J."/>
            <person name="Birren B.W."/>
        </authorList>
    </citation>
    <scope>NUCLEOTIDE SEQUENCE [LARGE SCALE GENOMIC DNA]</scope>
    <source>
        <strain evidence="3">USNM 41457</strain>
    </source>
</reference>
<dbReference type="EMBL" id="AFBI03000001">
    <property type="protein sequence ID" value="EJW02125.1"/>
    <property type="molecule type" value="Genomic_DNA"/>
</dbReference>
<accession>J9DHP0</accession>
<name>J9DHP0_EDHAE</name>
<keyword evidence="3" id="KW-1185">Reference proteome</keyword>
<dbReference type="HOGENOM" id="CLU_2223249_0_0_1"/>
<gene>
    <name evidence="2" type="ORF">EDEG_00014</name>
</gene>
<protein>
    <submittedName>
        <fullName evidence="2">Uncharacterized protein</fullName>
    </submittedName>
</protein>
<dbReference type="Proteomes" id="UP000003163">
    <property type="component" value="Unassembled WGS sequence"/>
</dbReference>
<comment type="caution">
    <text evidence="2">The sequence shown here is derived from an EMBL/GenBank/DDBJ whole genome shotgun (WGS) entry which is preliminary data.</text>
</comment>
<dbReference type="InParanoid" id="J9DHP0"/>
<reference evidence="2 3" key="1">
    <citation type="submission" date="2011-08" db="EMBL/GenBank/DDBJ databases">
        <authorList>
            <person name="Liu Z.J."/>
            <person name="Shi F.L."/>
            <person name="Lu J.Q."/>
            <person name="Li M."/>
            <person name="Wang Z.L."/>
        </authorList>
    </citation>
    <scope>NUCLEOTIDE SEQUENCE [LARGE SCALE GENOMIC DNA]</scope>
    <source>
        <strain evidence="2 3">USNM 41457</strain>
    </source>
</reference>
<feature type="transmembrane region" description="Helical" evidence="1">
    <location>
        <begin position="15"/>
        <end position="41"/>
    </location>
</feature>
<organism evidence="2 3">
    <name type="scientific">Edhazardia aedis (strain USNM 41457)</name>
    <name type="common">Microsporidian parasite</name>
    <dbReference type="NCBI Taxonomy" id="1003232"/>
    <lineage>
        <taxon>Eukaryota</taxon>
        <taxon>Fungi</taxon>
        <taxon>Fungi incertae sedis</taxon>
        <taxon>Microsporidia</taxon>
        <taxon>Edhazardia</taxon>
    </lineage>
</organism>
<sequence length="106" mass="12906">MFFLLFKVFKARHSVLLISIFFELKFFIIKYNVHVFFYSIFQHGYKLFIKHCFLEKIIHFKSNIITRSFGYNLLKYIILNCSGNIVEHKALVFFQFNFFLFSVSTY</sequence>
<keyword evidence="1" id="KW-0812">Transmembrane</keyword>
<dbReference type="AlphaFoldDB" id="J9DHP0"/>
<keyword evidence="1" id="KW-1133">Transmembrane helix</keyword>
<proteinExistence type="predicted"/>